<gene>
    <name evidence="2" type="ORF">CYCCA115_LOCUS22736</name>
</gene>
<dbReference type="InterPro" id="IPR001478">
    <property type="entry name" value="PDZ"/>
</dbReference>
<dbReference type="PROSITE" id="PS50106">
    <property type="entry name" value="PDZ"/>
    <property type="match status" value="1"/>
</dbReference>
<organism evidence="2 3">
    <name type="scientific">Cylindrotheca closterium</name>
    <dbReference type="NCBI Taxonomy" id="2856"/>
    <lineage>
        <taxon>Eukaryota</taxon>
        <taxon>Sar</taxon>
        <taxon>Stramenopiles</taxon>
        <taxon>Ochrophyta</taxon>
        <taxon>Bacillariophyta</taxon>
        <taxon>Bacillariophyceae</taxon>
        <taxon>Bacillariophycidae</taxon>
        <taxon>Bacillariales</taxon>
        <taxon>Bacillariaceae</taxon>
        <taxon>Cylindrotheca</taxon>
    </lineage>
</organism>
<evidence type="ECO:0000313" key="3">
    <source>
        <dbReference type="Proteomes" id="UP001295423"/>
    </source>
</evidence>
<protein>
    <recommendedName>
        <fullName evidence="1">PDZ domain-containing protein</fullName>
    </recommendedName>
</protein>
<accession>A0AAD2GAN9</accession>
<dbReference type="EMBL" id="CAKOGP040002325">
    <property type="protein sequence ID" value="CAJ1967360.1"/>
    <property type="molecule type" value="Genomic_DNA"/>
</dbReference>
<dbReference type="InterPro" id="IPR036034">
    <property type="entry name" value="PDZ_sf"/>
</dbReference>
<sequence>MGLNTKRITASTSSTRHLGFFNERMITGVVKKEFEGETLGIAFRDEKGGVVLGRLNSRFEKETDLVSGLKVLHINGTPVESATHGATLVRSAPAGCSINVAVDAMSIKVTKKWRSDKTGLLLEGSADGVRISQVNDKGYFPTLQPGQKLVAINGLPVQNLKHAVNMLTNNKTLHIVVVTDDDDTMYSSSSRSLGSYSPSSSVMDEVELLEPIHFQMQDLEEEEVVAAVVVAAQ</sequence>
<dbReference type="Proteomes" id="UP001295423">
    <property type="component" value="Unassembled WGS sequence"/>
</dbReference>
<keyword evidence="3" id="KW-1185">Reference proteome</keyword>
<dbReference type="AlphaFoldDB" id="A0AAD2GAN9"/>
<reference evidence="2" key="1">
    <citation type="submission" date="2023-08" db="EMBL/GenBank/DDBJ databases">
        <authorList>
            <person name="Audoor S."/>
            <person name="Bilcke G."/>
        </authorList>
    </citation>
    <scope>NUCLEOTIDE SEQUENCE</scope>
</reference>
<feature type="domain" description="PDZ" evidence="1">
    <location>
        <begin position="106"/>
        <end position="162"/>
    </location>
</feature>
<evidence type="ECO:0000259" key="1">
    <source>
        <dbReference type="PROSITE" id="PS50106"/>
    </source>
</evidence>
<proteinExistence type="predicted"/>
<comment type="caution">
    <text evidence="2">The sequence shown here is derived from an EMBL/GenBank/DDBJ whole genome shotgun (WGS) entry which is preliminary data.</text>
</comment>
<name>A0AAD2GAN9_9STRA</name>
<evidence type="ECO:0000313" key="2">
    <source>
        <dbReference type="EMBL" id="CAJ1967360.1"/>
    </source>
</evidence>
<dbReference type="SUPFAM" id="SSF50156">
    <property type="entry name" value="PDZ domain-like"/>
    <property type="match status" value="1"/>
</dbReference>
<dbReference type="Gene3D" id="2.30.42.10">
    <property type="match status" value="1"/>
</dbReference>